<dbReference type="InterPro" id="IPR011527">
    <property type="entry name" value="ABC1_TM_dom"/>
</dbReference>
<dbReference type="KEGG" id="tak:Tharo_0960"/>
<evidence type="ECO:0000313" key="13">
    <source>
        <dbReference type="Proteomes" id="UP000241885"/>
    </source>
</evidence>
<dbReference type="InterPro" id="IPR036640">
    <property type="entry name" value="ABC1_TM_sf"/>
</dbReference>
<dbReference type="Pfam" id="PF00664">
    <property type="entry name" value="ABC_membrane"/>
    <property type="match status" value="1"/>
</dbReference>
<dbReference type="InterPro" id="IPR039421">
    <property type="entry name" value="Type_1_exporter"/>
</dbReference>
<name>A0A2R4BKW6_THAAR</name>
<proteinExistence type="predicted"/>
<feature type="domain" description="ABC transporter" evidence="10">
    <location>
        <begin position="334"/>
        <end position="569"/>
    </location>
</feature>
<evidence type="ECO:0000256" key="6">
    <source>
        <dbReference type="ARBA" id="ARBA00022989"/>
    </source>
</evidence>
<dbReference type="Proteomes" id="UP000241885">
    <property type="component" value="Chromosome"/>
</dbReference>
<evidence type="ECO:0000256" key="2">
    <source>
        <dbReference type="ARBA" id="ARBA00022475"/>
    </source>
</evidence>
<accession>A0A2R4BKW6</accession>
<keyword evidence="13" id="KW-1185">Reference proteome</keyword>
<evidence type="ECO:0000256" key="4">
    <source>
        <dbReference type="ARBA" id="ARBA00022741"/>
    </source>
</evidence>
<dbReference type="RefSeq" id="WP_245881001.1">
    <property type="nucleotide sequence ID" value="NZ_CP028339.1"/>
</dbReference>
<dbReference type="CDD" id="cd18586">
    <property type="entry name" value="ABC_6TM_PrtD_like"/>
    <property type="match status" value="1"/>
</dbReference>
<keyword evidence="4" id="KW-0547">Nucleotide-binding</keyword>
<dbReference type="GO" id="GO:0030256">
    <property type="term" value="C:type I protein secretion system complex"/>
    <property type="evidence" value="ECO:0007669"/>
    <property type="project" value="InterPro"/>
</dbReference>
<evidence type="ECO:0000256" key="1">
    <source>
        <dbReference type="ARBA" id="ARBA00004651"/>
    </source>
</evidence>
<dbReference type="InterPro" id="IPR003593">
    <property type="entry name" value="AAA+_ATPase"/>
</dbReference>
<dbReference type="PROSITE" id="PS50929">
    <property type="entry name" value="ABC_TM1F"/>
    <property type="match status" value="1"/>
</dbReference>
<feature type="transmembrane region" description="Helical" evidence="9">
    <location>
        <begin position="25"/>
        <end position="47"/>
    </location>
</feature>
<evidence type="ECO:0000259" key="11">
    <source>
        <dbReference type="PROSITE" id="PS50929"/>
    </source>
</evidence>
<evidence type="ECO:0000256" key="8">
    <source>
        <dbReference type="SAM" id="MobiDB-lite"/>
    </source>
</evidence>
<dbReference type="GO" id="GO:0005886">
    <property type="term" value="C:plasma membrane"/>
    <property type="evidence" value="ECO:0007669"/>
    <property type="project" value="UniProtKB-SubCell"/>
</dbReference>
<dbReference type="Gene3D" id="3.40.50.300">
    <property type="entry name" value="P-loop containing nucleotide triphosphate hydrolases"/>
    <property type="match status" value="1"/>
</dbReference>
<dbReference type="PROSITE" id="PS00211">
    <property type="entry name" value="ABC_TRANSPORTER_1"/>
    <property type="match status" value="1"/>
</dbReference>
<dbReference type="PROSITE" id="PS50893">
    <property type="entry name" value="ABC_TRANSPORTER_2"/>
    <property type="match status" value="1"/>
</dbReference>
<dbReference type="GO" id="GO:0030253">
    <property type="term" value="P:protein secretion by the type I secretion system"/>
    <property type="evidence" value="ECO:0007669"/>
    <property type="project" value="InterPro"/>
</dbReference>
<protein>
    <submittedName>
        <fullName evidence="12">Macrolide family ABC transporter, ATP-binding protein</fullName>
    </submittedName>
</protein>
<dbReference type="Gene3D" id="1.20.1560.10">
    <property type="entry name" value="ABC transporter type 1, transmembrane domain"/>
    <property type="match status" value="1"/>
</dbReference>
<dbReference type="InterPro" id="IPR003439">
    <property type="entry name" value="ABC_transporter-like_ATP-bd"/>
</dbReference>
<dbReference type="InterPro" id="IPR010128">
    <property type="entry name" value="ATPase_T1SS_PrtD-like"/>
</dbReference>
<keyword evidence="2" id="KW-1003">Cell membrane</keyword>
<keyword evidence="6 9" id="KW-1133">Transmembrane helix</keyword>
<evidence type="ECO:0000256" key="5">
    <source>
        <dbReference type="ARBA" id="ARBA00022840"/>
    </source>
</evidence>
<feature type="region of interest" description="Disordered" evidence="8">
    <location>
        <begin position="563"/>
        <end position="584"/>
    </location>
</feature>
<dbReference type="InterPro" id="IPR027417">
    <property type="entry name" value="P-loop_NTPase"/>
</dbReference>
<keyword evidence="7 9" id="KW-0472">Membrane</keyword>
<dbReference type="GO" id="GO:0005524">
    <property type="term" value="F:ATP binding"/>
    <property type="evidence" value="ECO:0007669"/>
    <property type="project" value="UniProtKB-KW"/>
</dbReference>
<comment type="subcellular location">
    <subcellularLocation>
        <location evidence="1">Cell membrane</location>
        <topology evidence="1">Multi-pass membrane protein</topology>
    </subcellularLocation>
</comment>
<evidence type="ECO:0000259" key="10">
    <source>
        <dbReference type="PROSITE" id="PS50893"/>
    </source>
</evidence>
<evidence type="ECO:0000256" key="9">
    <source>
        <dbReference type="SAM" id="Phobius"/>
    </source>
</evidence>
<dbReference type="SUPFAM" id="SSF90123">
    <property type="entry name" value="ABC transporter transmembrane region"/>
    <property type="match status" value="1"/>
</dbReference>
<dbReference type="EMBL" id="CP028339">
    <property type="protein sequence ID" value="AVR87902.1"/>
    <property type="molecule type" value="Genomic_DNA"/>
</dbReference>
<feature type="domain" description="ABC transmembrane type-1" evidence="11">
    <location>
        <begin position="26"/>
        <end position="303"/>
    </location>
</feature>
<evidence type="ECO:0000256" key="3">
    <source>
        <dbReference type="ARBA" id="ARBA00022692"/>
    </source>
</evidence>
<dbReference type="Pfam" id="PF00005">
    <property type="entry name" value="ABC_tran"/>
    <property type="match status" value="1"/>
</dbReference>
<sequence>MNMAVKGFFARSELAATLYAFRREFFVVGVFSMVANVLMLTPTLYMLQVYDRVLVSRSELTLLVVSLITLFLFAVMAFAEWSRSRLLVRAGVRLDAVLSTRVFNASFEANLSQSGAPAQRAFADLTEIRQFLTGNGIFAFFDAPWAPIYIGVLFFLHPFLGWVSIGFALIQASMAWLGHRRTVQPAEEASRASTDVNIYLQNKLRNAEVVESMGMLAGLRQRWAQRHQHYMERQGVAHGLTHRITVLSKWIRYCQQSLALGAGALLVIDGELTPGAMIAANVLMTRALAPIDQMVGTWRGFLGARSAFGRLEQLLQAHPERDPALSRVPPTGAVVLREVVARAVGRVEPILKGVSLHAEPGTVTVVLGPSGSGKSTLARVLMGIWPEVDGEVLLDGQPLAGWSRRELGPHLGYLPQDVELFDGTIAENIARFADIDSEKVIAAARSAGLHEMILRFPKGYDTPMGEAGGLLSGGQRQRVGLARALYGTPALVVLDEPNANLDDVGEAALTSAVRGLKREGRTVFLITHRPGAIAVADQLVVLRDGRILMQGARDAVLAQLRPPAAQPAAVSPSPPIAPPAPSAA</sequence>
<evidence type="ECO:0000256" key="7">
    <source>
        <dbReference type="ARBA" id="ARBA00023136"/>
    </source>
</evidence>
<gene>
    <name evidence="12" type="ORF">Tharo_0960</name>
</gene>
<dbReference type="GO" id="GO:0015421">
    <property type="term" value="F:ABC-type oligopeptide transporter activity"/>
    <property type="evidence" value="ECO:0007669"/>
    <property type="project" value="TreeGrafter"/>
</dbReference>
<feature type="compositionally biased region" description="Pro residues" evidence="8">
    <location>
        <begin position="572"/>
        <end position="584"/>
    </location>
</feature>
<keyword evidence="5 12" id="KW-0067">ATP-binding</keyword>
<reference evidence="12 13" key="1">
    <citation type="submission" date="2018-03" db="EMBL/GenBank/DDBJ databases">
        <title>Complete genome sequence of Thauera aromatica, a model organism for studying aromatic compound degradation under denitrifying conditions.</title>
        <authorList>
            <person name="Lo H.-Y."/>
            <person name="Goris T."/>
            <person name="Boll M."/>
            <person name="Mueller J.A."/>
        </authorList>
    </citation>
    <scope>NUCLEOTIDE SEQUENCE [LARGE SCALE GENOMIC DNA]</scope>
    <source>
        <strain evidence="12 13">K172</strain>
    </source>
</reference>
<keyword evidence="3 9" id="KW-0812">Transmembrane</keyword>
<dbReference type="InterPro" id="IPR047957">
    <property type="entry name" value="ABC_AprD-like_6TM"/>
</dbReference>
<dbReference type="GO" id="GO:0016887">
    <property type="term" value="F:ATP hydrolysis activity"/>
    <property type="evidence" value="ECO:0007669"/>
    <property type="project" value="InterPro"/>
</dbReference>
<organism evidence="12 13">
    <name type="scientific">Thauera aromatica K172</name>
    <dbReference type="NCBI Taxonomy" id="44139"/>
    <lineage>
        <taxon>Bacteria</taxon>
        <taxon>Pseudomonadati</taxon>
        <taxon>Pseudomonadota</taxon>
        <taxon>Betaproteobacteria</taxon>
        <taxon>Rhodocyclales</taxon>
        <taxon>Zoogloeaceae</taxon>
        <taxon>Thauera</taxon>
    </lineage>
</organism>
<feature type="transmembrane region" description="Helical" evidence="9">
    <location>
        <begin position="59"/>
        <end position="79"/>
    </location>
</feature>
<feature type="transmembrane region" description="Helical" evidence="9">
    <location>
        <begin position="148"/>
        <end position="170"/>
    </location>
</feature>
<evidence type="ECO:0000313" key="12">
    <source>
        <dbReference type="EMBL" id="AVR87902.1"/>
    </source>
</evidence>
<dbReference type="NCBIfam" id="TIGR01842">
    <property type="entry name" value="type_I_sec_PrtD"/>
    <property type="match status" value="1"/>
</dbReference>
<dbReference type="PANTHER" id="PTHR43394:SF1">
    <property type="entry name" value="ATP-BINDING CASSETTE SUB-FAMILY B MEMBER 10, MITOCHONDRIAL"/>
    <property type="match status" value="1"/>
</dbReference>
<dbReference type="SMART" id="SM00382">
    <property type="entry name" value="AAA"/>
    <property type="match status" value="1"/>
</dbReference>
<dbReference type="AlphaFoldDB" id="A0A2R4BKW6"/>
<dbReference type="InterPro" id="IPR017871">
    <property type="entry name" value="ABC_transporter-like_CS"/>
</dbReference>
<dbReference type="PANTHER" id="PTHR43394">
    <property type="entry name" value="ATP-DEPENDENT PERMEASE MDL1, MITOCHONDRIAL"/>
    <property type="match status" value="1"/>
</dbReference>
<dbReference type="SUPFAM" id="SSF52540">
    <property type="entry name" value="P-loop containing nucleoside triphosphate hydrolases"/>
    <property type="match status" value="1"/>
</dbReference>